<keyword evidence="1" id="KW-0472">Membrane</keyword>
<evidence type="ECO:0000256" key="1">
    <source>
        <dbReference type="SAM" id="Phobius"/>
    </source>
</evidence>
<dbReference type="AlphaFoldDB" id="E2BRH4"/>
<dbReference type="STRING" id="610380.E2BRH4"/>
<dbReference type="InterPro" id="IPR037660">
    <property type="entry name" value="CCDC51"/>
</dbReference>
<keyword evidence="3" id="KW-1185">Reference proteome</keyword>
<dbReference type="Proteomes" id="UP000008237">
    <property type="component" value="Unassembled WGS sequence"/>
</dbReference>
<proteinExistence type="predicted"/>
<accession>E2BRH4</accession>
<keyword evidence="1" id="KW-0812">Transmembrane</keyword>
<sequence length="341" mass="39160">MLQTITVIDSSMECECTESIVTEPLHIDSNIDDFSTTGHQVATVEMNWSDDVIPKYKDVGIQVKMRDYKISKLNNQTNIIQDLNVKPLEPSTLLPKRVVKWWGWYHQLTGLDTVEAAKQQVIVLQDKLFECHDNRRLLNKQMTDITLKLQEVYGELIQTKRDDPKYVHLTIVENKNLQEQNKIINTLALLEKEEKDKFTQLATAIKEYHDNQNMSAQKYKYLSIIASVVVAMVSLIGSIIINNQKIYSIKNAIYESQGENKSLIYVNTNQLTDLQNKFHSFETKFLQNIHTNKEKEINKENNTSNILTSAKHVAHLVISGTSYIISGTYTCGLYVIRIFTG</sequence>
<dbReference type="PANTHER" id="PTHR28624:SF1">
    <property type="entry name" value="MITOCHONDRIAL POTASSIUM CHANNEL"/>
    <property type="match status" value="1"/>
</dbReference>
<dbReference type="InParanoid" id="E2BRH4"/>
<reference evidence="2 3" key="1">
    <citation type="journal article" date="2010" name="Science">
        <title>Genomic comparison of the ants Camponotus floridanus and Harpegnathos saltator.</title>
        <authorList>
            <person name="Bonasio R."/>
            <person name="Zhang G."/>
            <person name="Ye C."/>
            <person name="Mutti N.S."/>
            <person name="Fang X."/>
            <person name="Qin N."/>
            <person name="Donahue G."/>
            <person name="Yang P."/>
            <person name="Li Q."/>
            <person name="Li C."/>
            <person name="Zhang P."/>
            <person name="Huang Z."/>
            <person name="Berger S.L."/>
            <person name="Reinberg D."/>
            <person name="Wang J."/>
            <person name="Liebig J."/>
        </authorList>
    </citation>
    <scope>NUCLEOTIDE SEQUENCE [LARGE SCALE GENOMIC DNA]</scope>
    <source>
        <strain evidence="2 3">R22 G/1</strain>
    </source>
</reference>
<dbReference type="PANTHER" id="PTHR28624">
    <property type="entry name" value="COILED-COIL DOMAIN-CONTAINING PROTEIN 51"/>
    <property type="match status" value="1"/>
</dbReference>
<feature type="transmembrane region" description="Helical" evidence="1">
    <location>
        <begin position="221"/>
        <end position="241"/>
    </location>
</feature>
<dbReference type="OMA" id="MNAQKYK"/>
<organism evidence="3">
    <name type="scientific">Harpegnathos saltator</name>
    <name type="common">Jerdon's jumping ant</name>
    <dbReference type="NCBI Taxonomy" id="610380"/>
    <lineage>
        <taxon>Eukaryota</taxon>
        <taxon>Metazoa</taxon>
        <taxon>Ecdysozoa</taxon>
        <taxon>Arthropoda</taxon>
        <taxon>Hexapoda</taxon>
        <taxon>Insecta</taxon>
        <taxon>Pterygota</taxon>
        <taxon>Neoptera</taxon>
        <taxon>Endopterygota</taxon>
        <taxon>Hymenoptera</taxon>
        <taxon>Apocrita</taxon>
        <taxon>Aculeata</taxon>
        <taxon>Formicoidea</taxon>
        <taxon>Formicidae</taxon>
        <taxon>Ponerinae</taxon>
        <taxon>Ponerini</taxon>
        <taxon>Harpegnathos</taxon>
    </lineage>
</organism>
<dbReference type="OrthoDB" id="6243211at2759"/>
<keyword evidence="1" id="KW-1133">Transmembrane helix</keyword>
<evidence type="ECO:0000313" key="2">
    <source>
        <dbReference type="EMBL" id="EFN81666.1"/>
    </source>
</evidence>
<name>E2BRH4_HARSA</name>
<gene>
    <name evidence="2" type="ORF">EAI_14294</name>
</gene>
<evidence type="ECO:0000313" key="3">
    <source>
        <dbReference type="Proteomes" id="UP000008237"/>
    </source>
</evidence>
<protein>
    <submittedName>
        <fullName evidence="2">Coiled-coil domain-containing protein 51</fullName>
    </submittedName>
</protein>
<dbReference type="EMBL" id="GL449965">
    <property type="protein sequence ID" value="EFN81666.1"/>
    <property type="molecule type" value="Genomic_DNA"/>
</dbReference>